<proteinExistence type="predicted"/>
<gene>
    <name evidence="1" type="ORF">BE15_34060</name>
</gene>
<accession>A0A150QUM2</accession>
<comment type="caution">
    <text evidence="1">The sequence shown here is derived from an EMBL/GenBank/DDBJ whole genome shotgun (WGS) entry which is preliminary data.</text>
</comment>
<dbReference type="Proteomes" id="UP000075260">
    <property type="component" value="Unassembled WGS sequence"/>
</dbReference>
<evidence type="ECO:0000313" key="1">
    <source>
        <dbReference type="EMBL" id="KYF71660.1"/>
    </source>
</evidence>
<dbReference type="AlphaFoldDB" id="A0A150QUM2"/>
<evidence type="ECO:0000313" key="2">
    <source>
        <dbReference type="Proteomes" id="UP000075260"/>
    </source>
</evidence>
<sequence>MSSAAATMRWPSGLNTTALIGESEARRDQRLALAVGVPHPHGVVLRSGGDALAVGAERHRVDPILVTAELEIWHTQTRYAGRPLCAELPSAGRPLVWGRTNSYLVLS</sequence>
<reference evidence="1 2" key="1">
    <citation type="submission" date="2014-02" db="EMBL/GenBank/DDBJ databases">
        <title>The small core and large imbalanced accessory genome model reveals a collaborative survival strategy of Sorangium cellulosum strains in nature.</title>
        <authorList>
            <person name="Han K."/>
            <person name="Peng R."/>
            <person name="Blom J."/>
            <person name="Li Y.-Z."/>
        </authorList>
    </citation>
    <scope>NUCLEOTIDE SEQUENCE [LARGE SCALE GENOMIC DNA]</scope>
    <source>
        <strain evidence="1 2">So0008-312</strain>
    </source>
</reference>
<organism evidence="1 2">
    <name type="scientific">Sorangium cellulosum</name>
    <name type="common">Polyangium cellulosum</name>
    <dbReference type="NCBI Taxonomy" id="56"/>
    <lineage>
        <taxon>Bacteria</taxon>
        <taxon>Pseudomonadati</taxon>
        <taxon>Myxococcota</taxon>
        <taxon>Polyangia</taxon>
        <taxon>Polyangiales</taxon>
        <taxon>Polyangiaceae</taxon>
        <taxon>Sorangium</taxon>
    </lineage>
</organism>
<dbReference type="EMBL" id="JEMA01000320">
    <property type="protein sequence ID" value="KYF71660.1"/>
    <property type="molecule type" value="Genomic_DNA"/>
</dbReference>
<name>A0A150QUM2_SORCE</name>
<protein>
    <submittedName>
        <fullName evidence="1">Uncharacterized protein</fullName>
    </submittedName>
</protein>